<sequence length="109" mass="11344">MAGSIDMDPDLLAEIQAQLTAIGGDFNTLAEDFVAKMEALSEAYGGDEVGGLILGIHQEVLTAFQQCIQDAGADIDVVGTMLGEVGTITRELDDEVAGIFNELLGELGA</sequence>
<evidence type="ECO:0000313" key="2">
    <source>
        <dbReference type="Proteomes" id="UP001171902"/>
    </source>
</evidence>
<comment type="caution">
    <text evidence="1">The sequence shown here is derived from an EMBL/GenBank/DDBJ whole genome shotgun (WGS) entry which is preliminary data.</text>
</comment>
<dbReference type="RefSeq" id="WP_289958048.1">
    <property type="nucleotide sequence ID" value="NZ_JAUEMJ010000004.1"/>
</dbReference>
<protein>
    <submittedName>
        <fullName evidence="1">Uncharacterized protein</fullName>
    </submittedName>
</protein>
<dbReference type="EMBL" id="JAUEMJ010000004">
    <property type="protein sequence ID" value="MDN3241133.1"/>
    <property type="molecule type" value="Genomic_DNA"/>
</dbReference>
<accession>A0ABT7YRB1</accession>
<gene>
    <name evidence="1" type="ORF">QWI33_15485</name>
</gene>
<keyword evidence="2" id="KW-1185">Reference proteome</keyword>
<dbReference type="Proteomes" id="UP001171902">
    <property type="component" value="Unassembled WGS sequence"/>
</dbReference>
<evidence type="ECO:0000313" key="1">
    <source>
        <dbReference type="EMBL" id="MDN3241133.1"/>
    </source>
</evidence>
<reference evidence="1" key="1">
    <citation type="submission" date="2023-06" db="EMBL/GenBank/DDBJ databases">
        <title>Gycomyces niveus sp.nov., a novel actinomycete isolated from soil in Shouguang.</title>
        <authorList>
            <person name="Yang X."/>
            <person name="Zhao J."/>
        </authorList>
    </citation>
    <scope>NUCLEOTIDE SEQUENCE</scope>
    <source>
        <strain evidence="1">NEAU C2</strain>
    </source>
</reference>
<organism evidence="1 2">
    <name type="scientific">Glycomyces tritici</name>
    <dbReference type="NCBI Taxonomy" id="2665176"/>
    <lineage>
        <taxon>Bacteria</taxon>
        <taxon>Bacillati</taxon>
        <taxon>Actinomycetota</taxon>
        <taxon>Actinomycetes</taxon>
        <taxon>Glycomycetales</taxon>
        <taxon>Glycomycetaceae</taxon>
        <taxon>Glycomyces</taxon>
    </lineage>
</organism>
<name>A0ABT7YRB1_9ACTN</name>
<proteinExistence type="predicted"/>